<feature type="region of interest" description="Disordered" evidence="1">
    <location>
        <begin position="1"/>
        <end position="28"/>
    </location>
</feature>
<feature type="compositionally biased region" description="Acidic residues" evidence="1">
    <location>
        <begin position="14"/>
        <end position="25"/>
    </location>
</feature>
<evidence type="ECO:0000256" key="1">
    <source>
        <dbReference type="SAM" id="MobiDB-lite"/>
    </source>
</evidence>
<dbReference type="Pfam" id="PF13416">
    <property type="entry name" value="SBP_bac_8"/>
    <property type="match status" value="1"/>
</dbReference>
<dbReference type="Proteomes" id="UP000824136">
    <property type="component" value="Unassembled WGS sequence"/>
</dbReference>
<dbReference type="AlphaFoldDB" id="A0A9D1KKW2"/>
<organism evidence="2 3">
    <name type="scientific">Candidatus Faeciplasma pullistercoris</name>
    <dbReference type="NCBI Taxonomy" id="2840800"/>
    <lineage>
        <taxon>Bacteria</taxon>
        <taxon>Bacillati</taxon>
        <taxon>Bacillota</taxon>
        <taxon>Clostridia</taxon>
        <taxon>Eubacteriales</taxon>
        <taxon>Oscillospiraceae</taxon>
        <taxon>Oscillospiraceae incertae sedis</taxon>
        <taxon>Candidatus Faeciplasma</taxon>
    </lineage>
</organism>
<dbReference type="Gene3D" id="3.40.190.10">
    <property type="entry name" value="Periplasmic binding protein-like II"/>
    <property type="match status" value="1"/>
</dbReference>
<dbReference type="InterPro" id="IPR006059">
    <property type="entry name" value="SBP"/>
</dbReference>
<sequence>MPTLSAVYAQDNTDSVDESESDDGEVKETSAQIIDELNRAYTYSTYYTTHKDDPRPDAEVIINGVDFIAQGDENEGYIDTIEGVEAYVWPGEVGYVEYPFTIEEEGIYNIEITYYALASVSNDIELSFFIDGESPYSTADRIVLSKCWVDEEDSYTIDENGVKTFNVDENDNQIRPSLTEYLTWQTSPLKDTDGLFNDPLIFNFTEGEHVLRIESQKARLAIAQIRIYNEEPTPAAADAENVTTDESVASQTTGIYIPLEGEMADYKSDVTLYATYDRSTYLTSPSDPVLMRYNTIGLENWKSSGQTVTWKFTMPEDGWVKIGIRGKQNQMRGLYSNRRLYIDGEVPCEEAEAVKFYYSESWQCVTPTDADGNTIYFWLEAGEHEIALEAVPGEIGDIMRRLDDLVFYLNSYYRQILQITSPTPDEYNTYMIDKQIPSIIPDFQIYADELRAVKDDIETLAGTAGTEAVSLETMAQLLDKCIERPDNIPSMLGQLKDDITSLSQWMTDYRSQYLEVDLIEIVSADNEFSSVKENFLKSLAFSFKSFLGSFFQDYNVLSSDEDGALNVWVSLGRDQAQIVKELVDSYFVPETGIKTSINLVQGGILEATLAGKGPDVALFIGGDLPIQLAARDCIVDLSEFEDYEEITERFAPNIMTLYTYQEGNEKGVYGLPISQTFSMMFYRSDVLQSFGFTDVPEDWDQLIEMLPTLQRSYMGIGLSFDVFGTFMVQRGLNYYNEMKTATIFDDPLAVDAFETWTKFYTTYSFEQTFDAFSRFRTGEYPIIITGYTFYNQLYMAAPEIRGLWDFEVMPGYRNADGTVNHSTTSASSGGIIFSKLNQEQREDAWELLKWFTSAEIQSEYGRSIEALLGPLGRFDTANMEALTQLSWSRSEVDKILEQMEATVEIDIIPATYIVTRNITNAFRETVNLNKNPRDTFLWFNRDTNDEILRKYEEMGIEIPASTGN</sequence>
<gene>
    <name evidence="2" type="ORF">IAC39_03805</name>
</gene>
<dbReference type="SUPFAM" id="SSF53850">
    <property type="entry name" value="Periplasmic binding protein-like II"/>
    <property type="match status" value="1"/>
</dbReference>
<evidence type="ECO:0000313" key="3">
    <source>
        <dbReference type="Proteomes" id="UP000824136"/>
    </source>
</evidence>
<dbReference type="Gene3D" id="2.60.120.260">
    <property type="entry name" value="Galactose-binding domain-like"/>
    <property type="match status" value="2"/>
</dbReference>
<reference evidence="2" key="1">
    <citation type="submission" date="2020-10" db="EMBL/GenBank/DDBJ databases">
        <authorList>
            <person name="Gilroy R."/>
        </authorList>
    </citation>
    <scope>NUCLEOTIDE SEQUENCE</scope>
    <source>
        <strain evidence="2">CHK33-4379</strain>
    </source>
</reference>
<comment type="caution">
    <text evidence="2">The sequence shown here is derived from an EMBL/GenBank/DDBJ whole genome shotgun (WGS) entry which is preliminary data.</text>
</comment>
<evidence type="ECO:0000313" key="2">
    <source>
        <dbReference type="EMBL" id="HIT58822.1"/>
    </source>
</evidence>
<dbReference type="PANTHER" id="PTHR43649">
    <property type="entry name" value="ARABINOSE-BINDING PROTEIN-RELATED"/>
    <property type="match status" value="1"/>
</dbReference>
<protein>
    <submittedName>
        <fullName evidence="2">Extracellular solute-binding protein</fullName>
    </submittedName>
</protein>
<dbReference type="PANTHER" id="PTHR43649:SF27">
    <property type="entry name" value="EXTRACELLULAR SOLUTE-BINDING PROTEIN FAMILY 1"/>
    <property type="match status" value="1"/>
</dbReference>
<dbReference type="EMBL" id="DVLL01000015">
    <property type="protein sequence ID" value="HIT58822.1"/>
    <property type="molecule type" value="Genomic_DNA"/>
</dbReference>
<reference evidence="2" key="2">
    <citation type="journal article" date="2021" name="PeerJ">
        <title>Extensive microbial diversity within the chicken gut microbiome revealed by metagenomics and culture.</title>
        <authorList>
            <person name="Gilroy R."/>
            <person name="Ravi A."/>
            <person name="Getino M."/>
            <person name="Pursley I."/>
            <person name="Horton D.L."/>
            <person name="Alikhan N.F."/>
            <person name="Baker D."/>
            <person name="Gharbi K."/>
            <person name="Hall N."/>
            <person name="Watson M."/>
            <person name="Adriaenssens E.M."/>
            <person name="Foster-Nyarko E."/>
            <person name="Jarju S."/>
            <person name="Secka A."/>
            <person name="Antonio M."/>
            <person name="Oren A."/>
            <person name="Chaudhuri R.R."/>
            <person name="La Ragione R."/>
            <person name="Hildebrand F."/>
            <person name="Pallen M.J."/>
        </authorList>
    </citation>
    <scope>NUCLEOTIDE SEQUENCE</scope>
    <source>
        <strain evidence="2">CHK33-4379</strain>
    </source>
</reference>
<proteinExistence type="predicted"/>
<name>A0A9D1KKW2_9FIRM</name>
<dbReference type="InterPro" id="IPR050490">
    <property type="entry name" value="Bact_solute-bd_prot1"/>
</dbReference>
<accession>A0A9D1KKW2</accession>